<feature type="transmembrane region" description="Helical" evidence="1">
    <location>
        <begin position="49"/>
        <end position="73"/>
    </location>
</feature>
<feature type="transmembrane region" description="Helical" evidence="1">
    <location>
        <begin position="7"/>
        <end position="29"/>
    </location>
</feature>
<keyword evidence="1" id="KW-1133">Transmembrane helix</keyword>
<keyword evidence="1" id="KW-0472">Membrane</keyword>
<evidence type="ECO:0000313" key="3">
    <source>
        <dbReference type="Proteomes" id="UP001630303"/>
    </source>
</evidence>
<name>A0ABW9GGW1_9MICO</name>
<evidence type="ECO:0000256" key="1">
    <source>
        <dbReference type="SAM" id="Phobius"/>
    </source>
</evidence>
<organism evidence="2 3">
    <name type="scientific">Microbacterium mcarthurae</name>
    <dbReference type="NCBI Taxonomy" id="3035918"/>
    <lineage>
        <taxon>Bacteria</taxon>
        <taxon>Bacillati</taxon>
        <taxon>Actinomycetota</taxon>
        <taxon>Actinomycetes</taxon>
        <taxon>Micrococcales</taxon>
        <taxon>Microbacteriaceae</taxon>
        <taxon>Microbacterium</taxon>
    </lineage>
</organism>
<evidence type="ECO:0000313" key="2">
    <source>
        <dbReference type="EMBL" id="MFM2720416.1"/>
    </source>
</evidence>
<comment type="caution">
    <text evidence="2">The sequence shown here is derived from an EMBL/GenBank/DDBJ whole genome shotgun (WGS) entry which is preliminary data.</text>
</comment>
<keyword evidence="3" id="KW-1185">Reference proteome</keyword>
<sequence length="113" mass="12039">MRGHMAATLIVTAALIVAMVIFCAGGFYFVEYQEWDATTSAFVYRTRPFSGVVLGGSVIVSAAVLFGAALLLLRTGRVHGSPAVDECPERVARFEQLGSSPAPAPLVHDDRGR</sequence>
<reference evidence="2 3" key="1">
    <citation type="submission" date="2023-03" db="EMBL/GenBank/DDBJ databases">
        <title>MT1 and MT2 Draft Genomes of Novel Species.</title>
        <authorList>
            <person name="Venkateswaran K."/>
        </authorList>
    </citation>
    <scope>NUCLEOTIDE SEQUENCE [LARGE SCALE GENOMIC DNA]</scope>
    <source>
        <strain evidence="2 3">IF8SW-P5</strain>
    </source>
</reference>
<dbReference type="RefSeq" id="WP_408905409.1">
    <property type="nucleotide sequence ID" value="NZ_JAROCE010000002.1"/>
</dbReference>
<gene>
    <name evidence="2" type="ORF">P5G46_07860</name>
</gene>
<proteinExistence type="predicted"/>
<protein>
    <submittedName>
        <fullName evidence="2">Uncharacterized protein</fullName>
    </submittedName>
</protein>
<dbReference type="Proteomes" id="UP001630303">
    <property type="component" value="Unassembled WGS sequence"/>
</dbReference>
<keyword evidence="1" id="KW-0812">Transmembrane</keyword>
<accession>A0ABW9GGW1</accession>
<dbReference type="EMBL" id="JAROCE010000002">
    <property type="protein sequence ID" value="MFM2720416.1"/>
    <property type="molecule type" value="Genomic_DNA"/>
</dbReference>